<feature type="transmembrane region" description="Helical" evidence="1">
    <location>
        <begin position="200"/>
        <end position="219"/>
    </location>
</feature>
<dbReference type="STRING" id="1492898.SY85_07495"/>
<reference evidence="3" key="1">
    <citation type="submission" date="2015-01" db="EMBL/GenBank/DDBJ databases">
        <title>Flavisolibacter sp./LCS9/ whole genome sequencing.</title>
        <authorList>
            <person name="Kim M.K."/>
            <person name="Srinivasan S."/>
            <person name="Lee J.-J."/>
        </authorList>
    </citation>
    <scope>NUCLEOTIDE SEQUENCE [LARGE SCALE GENOMIC DNA]</scope>
    <source>
        <strain evidence="3">LCS9</strain>
    </source>
</reference>
<protein>
    <submittedName>
        <fullName evidence="2">Uncharacterized protein</fullName>
    </submittedName>
</protein>
<evidence type="ECO:0000256" key="1">
    <source>
        <dbReference type="SAM" id="Phobius"/>
    </source>
</evidence>
<dbReference type="KEGG" id="fla:SY85_07495"/>
<feature type="transmembrane region" description="Helical" evidence="1">
    <location>
        <begin position="166"/>
        <end position="188"/>
    </location>
</feature>
<dbReference type="EMBL" id="CP011390">
    <property type="protein sequence ID" value="ANE50363.1"/>
    <property type="molecule type" value="Genomic_DNA"/>
</dbReference>
<keyword evidence="1" id="KW-1133">Transmembrane helix</keyword>
<keyword evidence="3" id="KW-1185">Reference proteome</keyword>
<organism evidence="2 3">
    <name type="scientific">Flavisolibacter tropicus</name>
    <dbReference type="NCBI Taxonomy" id="1492898"/>
    <lineage>
        <taxon>Bacteria</taxon>
        <taxon>Pseudomonadati</taxon>
        <taxon>Bacteroidota</taxon>
        <taxon>Chitinophagia</taxon>
        <taxon>Chitinophagales</taxon>
        <taxon>Chitinophagaceae</taxon>
        <taxon>Flavisolibacter</taxon>
    </lineage>
</organism>
<reference evidence="2 3" key="2">
    <citation type="journal article" date="2016" name="Int. J. Syst. Evol. Microbiol.">
        <title>Flavisolibacter tropicus sp. nov., isolated from tropical soil.</title>
        <authorList>
            <person name="Lee J.J."/>
            <person name="Kang M.S."/>
            <person name="Kim G.S."/>
            <person name="Lee C.S."/>
            <person name="Lim S."/>
            <person name="Lee J."/>
            <person name="Roh S.H."/>
            <person name="Kang H."/>
            <person name="Ha J.M."/>
            <person name="Bae S."/>
            <person name="Jung H.Y."/>
            <person name="Kim M.K."/>
        </authorList>
    </citation>
    <scope>NUCLEOTIDE SEQUENCE [LARGE SCALE GENOMIC DNA]</scope>
    <source>
        <strain evidence="2 3">LCS9</strain>
    </source>
</reference>
<proteinExistence type="predicted"/>
<accession>A0A172TUB0</accession>
<sequence>MHSMIPSFDFSRWVLLVKQHWIENKKRYLLSVGAAAGILSMWFFFMMMVNDLDPMEDSIQRGTYFFLLFSGGCFYASQFFRELGSRSKAINYLLLPASSLEKLMVSLLYVVVLYFIVYTAIFFLVDMIMVNFANAFHSAYNTPNANGVIHKASVVNVFSWFGIENAIPFFLAAFFAVQAAFLLGSVYFERYSFVKTIISLFCLLIVLWLIVGFLLNSLLPHGSYMRDIGTYRISSEKGEGDYLIELPLVIRKVIIALFQWGFPFFFWVVTYFRLKEKEV</sequence>
<evidence type="ECO:0000313" key="2">
    <source>
        <dbReference type="EMBL" id="ANE50363.1"/>
    </source>
</evidence>
<evidence type="ECO:0000313" key="3">
    <source>
        <dbReference type="Proteomes" id="UP000077177"/>
    </source>
</evidence>
<dbReference type="AlphaFoldDB" id="A0A172TUB0"/>
<feature type="transmembrane region" description="Helical" evidence="1">
    <location>
        <begin position="28"/>
        <end position="49"/>
    </location>
</feature>
<feature type="transmembrane region" description="Helical" evidence="1">
    <location>
        <begin position="253"/>
        <end position="274"/>
    </location>
</feature>
<keyword evidence="1" id="KW-0472">Membrane</keyword>
<keyword evidence="1" id="KW-0812">Transmembrane</keyword>
<feature type="transmembrane region" description="Helical" evidence="1">
    <location>
        <begin position="64"/>
        <end position="83"/>
    </location>
</feature>
<name>A0A172TUB0_9BACT</name>
<feature type="transmembrane region" description="Helical" evidence="1">
    <location>
        <begin position="103"/>
        <end position="125"/>
    </location>
</feature>
<dbReference type="Proteomes" id="UP000077177">
    <property type="component" value="Chromosome"/>
</dbReference>
<gene>
    <name evidence="2" type="ORF">SY85_07495</name>
</gene>